<feature type="DNA-binding region" description="Fork-head" evidence="6">
    <location>
        <begin position="293"/>
        <end position="372"/>
    </location>
</feature>
<dbReference type="SMART" id="SM00339">
    <property type="entry name" value="FH"/>
    <property type="match status" value="1"/>
</dbReference>
<evidence type="ECO:0000256" key="4">
    <source>
        <dbReference type="ARBA" id="ARBA00023163"/>
    </source>
</evidence>
<sequence>MLKAGSEGIEMTTVRVSGDAKRPGEEWGGGKRKGEEEELVEGLDPLAQLCMAEGYQNQLPGPGEGKGEALFDLSWPFQGGYQLHGESGYYDGNWQLPTMHYALEGQRSTGETTLDSLDLSMPVKLPDAIWYPALDDSRPYGEHGQYGDSWTHPPHPHGQFFDFFGAAAVAADDSYASTPYNGNNSAPPVPHVKPSDVMSSEFFEALYQQPASYANPHFNAFSAASFPRNIETRPIKPNLLGKLSTKRKTGHPNYAQNCFSFSSNAKPTVVGRAATNINGVPSVVGDDGKIYQKPSYSYAALISQALRECDGAKLTLSGIYDWIKDRFPYYRTAEAAWQNSIRHNLSLNKCFKKVPRPHDEPGKGGFWTLDEDYIAQQAAAKQQQLEMLQATKDKDPHVKPIKKPKGRNVTRKRPKPVDEPLPEDVSTAAALEAFLSQDPLPASSPSLADIVPLDALIDHVPRRKRPGRRRQSPLKQLQYHQYQPGEEEKYDRSPVMTPEGPAPTTFVMEAFPVTEEGVVKMRR</sequence>
<dbReference type="GO" id="GO:0000978">
    <property type="term" value="F:RNA polymerase II cis-regulatory region sequence-specific DNA binding"/>
    <property type="evidence" value="ECO:0007669"/>
    <property type="project" value="TreeGrafter"/>
</dbReference>
<dbReference type="PANTHER" id="PTHR45881">
    <property type="entry name" value="CHECKPOINT SUPPRESSOR 1-LIKE, ISOFORM A-RELATED"/>
    <property type="match status" value="1"/>
</dbReference>
<dbReference type="InterPro" id="IPR036388">
    <property type="entry name" value="WH-like_DNA-bd_sf"/>
</dbReference>
<keyword evidence="2" id="KW-0805">Transcription regulation</keyword>
<keyword evidence="4" id="KW-0804">Transcription</keyword>
<feature type="compositionally biased region" description="Basic residues" evidence="7">
    <location>
        <begin position="461"/>
        <end position="472"/>
    </location>
</feature>
<dbReference type="STRING" id="1246581.A0A2H9TN12"/>
<proteinExistence type="predicted"/>
<evidence type="ECO:0000259" key="8">
    <source>
        <dbReference type="PROSITE" id="PS50039"/>
    </source>
</evidence>
<dbReference type="SUPFAM" id="SSF46785">
    <property type="entry name" value="Winged helix' DNA-binding domain"/>
    <property type="match status" value="1"/>
</dbReference>
<dbReference type="InterPro" id="IPR001766">
    <property type="entry name" value="Fork_head_dom"/>
</dbReference>
<evidence type="ECO:0000256" key="5">
    <source>
        <dbReference type="ARBA" id="ARBA00023242"/>
    </source>
</evidence>
<dbReference type="PRINTS" id="PR00053">
    <property type="entry name" value="FORKHEAD"/>
</dbReference>
<evidence type="ECO:0000256" key="6">
    <source>
        <dbReference type="PROSITE-ProRule" id="PRU00089"/>
    </source>
</evidence>
<dbReference type="InterPro" id="IPR036390">
    <property type="entry name" value="WH_DNA-bd_sf"/>
</dbReference>
<evidence type="ECO:0000256" key="3">
    <source>
        <dbReference type="ARBA" id="ARBA00023125"/>
    </source>
</evidence>
<dbReference type="InterPro" id="IPR030456">
    <property type="entry name" value="TF_fork_head_CS_2"/>
</dbReference>
<dbReference type="Gene3D" id="1.10.10.10">
    <property type="entry name" value="Winged helix-like DNA-binding domain superfamily/Winged helix DNA-binding domain"/>
    <property type="match status" value="1"/>
</dbReference>
<keyword evidence="5 6" id="KW-0539">Nucleus</keyword>
<feature type="domain" description="Fork-head" evidence="8">
    <location>
        <begin position="293"/>
        <end position="372"/>
    </location>
</feature>
<dbReference type="PROSITE" id="PS50039">
    <property type="entry name" value="FORK_HEAD_3"/>
    <property type="match status" value="1"/>
</dbReference>
<evidence type="ECO:0000256" key="2">
    <source>
        <dbReference type="ARBA" id="ARBA00023015"/>
    </source>
</evidence>
<organism evidence="9 10">
    <name type="scientific">Paramicrosporidium saccamoebae</name>
    <dbReference type="NCBI Taxonomy" id="1246581"/>
    <lineage>
        <taxon>Eukaryota</taxon>
        <taxon>Fungi</taxon>
        <taxon>Fungi incertae sedis</taxon>
        <taxon>Cryptomycota</taxon>
        <taxon>Cryptomycota incertae sedis</taxon>
        <taxon>Paramicrosporidium</taxon>
    </lineage>
</organism>
<feature type="compositionally biased region" description="Basic residues" evidence="7">
    <location>
        <begin position="399"/>
        <end position="414"/>
    </location>
</feature>
<evidence type="ECO:0000256" key="1">
    <source>
        <dbReference type="ARBA" id="ARBA00004123"/>
    </source>
</evidence>
<keyword evidence="10" id="KW-1185">Reference proteome</keyword>
<accession>A0A2H9TN12</accession>
<dbReference type="Pfam" id="PF00250">
    <property type="entry name" value="Forkhead"/>
    <property type="match status" value="1"/>
</dbReference>
<dbReference type="GO" id="GO:0000981">
    <property type="term" value="F:DNA-binding transcription factor activity, RNA polymerase II-specific"/>
    <property type="evidence" value="ECO:0007669"/>
    <property type="project" value="TreeGrafter"/>
</dbReference>
<feature type="region of interest" description="Disordered" evidence="7">
    <location>
        <begin position="461"/>
        <end position="509"/>
    </location>
</feature>
<gene>
    <name evidence="9" type="ORF">PSACC_01044</name>
</gene>
<protein>
    <recommendedName>
        <fullName evidence="8">Fork-head domain-containing protein</fullName>
    </recommendedName>
</protein>
<dbReference type="FunFam" id="1.10.10.10:FF:000135">
    <property type="entry name" value="forkhead box protein G1"/>
    <property type="match status" value="1"/>
</dbReference>
<dbReference type="OrthoDB" id="5954824at2759"/>
<dbReference type="Proteomes" id="UP000240830">
    <property type="component" value="Unassembled WGS sequence"/>
</dbReference>
<dbReference type="GO" id="GO:0005634">
    <property type="term" value="C:nucleus"/>
    <property type="evidence" value="ECO:0007669"/>
    <property type="project" value="UniProtKB-SubCell"/>
</dbReference>
<dbReference type="AlphaFoldDB" id="A0A2H9TN12"/>
<evidence type="ECO:0000313" key="10">
    <source>
        <dbReference type="Proteomes" id="UP000240830"/>
    </source>
</evidence>
<keyword evidence="3 6" id="KW-0238">DNA-binding</keyword>
<dbReference type="PANTHER" id="PTHR45881:SF1">
    <property type="entry name" value="FORK HEAD PROTEIN HOMOLOG 2"/>
    <property type="match status" value="1"/>
</dbReference>
<reference evidence="9 10" key="1">
    <citation type="submission" date="2016-10" db="EMBL/GenBank/DDBJ databases">
        <title>The genome of Paramicrosporidium saccamoebae is the missing link in understanding Cryptomycota and Microsporidia evolution.</title>
        <authorList>
            <person name="Quandt C.A."/>
            <person name="Beaudet D."/>
            <person name="Corsaro D."/>
            <person name="Michel R."/>
            <person name="Corradi N."/>
            <person name="James T."/>
        </authorList>
    </citation>
    <scope>NUCLEOTIDE SEQUENCE [LARGE SCALE GENOMIC DNA]</scope>
    <source>
        <strain evidence="9 10">KSL3</strain>
    </source>
</reference>
<dbReference type="EMBL" id="MTSL01000076">
    <property type="protein sequence ID" value="PJF19126.1"/>
    <property type="molecule type" value="Genomic_DNA"/>
</dbReference>
<comment type="caution">
    <text evidence="9">The sequence shown here is derived from an EMBL/GenBank/DDBJ whole genome shotgun (WGS) entry which is preliminary data.</text>
</comment>
<feature type="region of interest" description="Disordered" evidence="7">
    <location>
        <begin position="394"/>
        <end position="422"/>
    </location>
</feature>
<evidence type="ECO:0000256" key="7">
    <source>
        <dbReference type="SAM" id="MobiDB-lite"/>
    </source>
</evidence>
<comment type="subcellular location">
    <subcellularLocation>
        <location evidence="1 6">Nucleus</location>
    </subcellularLocation>
</comment>
<feature type="region of interest" description="Disordered" evidence="7">
    <location>
        <begin position="1"/>
        <end position="37"/>
    </location>
</feature>
<name>A0A2H9TN12_9FUNG</name>
<feature type="compositionally biased region" description="Basic and acidic residues" evidence="7">
    <location>
        <begin position="18"/>
        <end position="35"/>
    </location>
</feature>
<dbReference type="PROSITE" id="PS00658">
    <property type="entry name" value="FORK_HEAD_2"/>
    <property type="match status" value="1"/>
</dbReference>
<evidence type="ECO:0000313" key="9">
    <source>
        <dbReference type="EMBL" id="PJF19126.1"/>
    </source>
</evidence>